<dbReference type="InterPro" id="IPR051448">
    <property type="entry name" value="CdaR-like_regulators"/>
</dbReference>
<dbReference type="InterPro" id="IPR012914">
    <property type="entry name" value="PucR_dom"/>
</dbReference>
<dbReference type="AlphaFoldDB" id="A0A4Y8LPV0"/>
<feature type="domain" description="Purine catabolism PurC-like" evidence="2">
    <location>
        <begin position="12"/>
        <end position="130"/>
    </location>
</feature>
<feature type="domain" description="PucR C-terminal helix-turn-helix" evidence="3">
    <location>
        <begin position="493"/>
        <end position="551"/>
    </location>
</feature>
<dbReference type="OrthoDB" id="143422at2"/>
<keyword evidence="6" id="KW-1185">Reference proteome</keyword>
<gene>
    <name evidence="5" type="ORF">E2980_19870</name>
</gene>
<organism evidence="5 6">
    <name type="scientific">Cohnella luojiensis</name>
    <dbReference type="NCBI Taxonomy" id="652876"/>
    <lineage>
        <taxon>Bacteria</taxon>
        <taxon>Bacillati</taxon>
        <taxon>Bacillota</taxon>
        <taxon>Bacilli</taxon>
        <taxon>Bacillales</taxon>
        <taxon>Paenibacillaceae</taxon>
        <taxon>Cohnella</taxon>
    </lineage>
</organism>
<evidence type="ECO:0000313" key="6">
    <source>
        <dbReference type="Proteomes" id="UP000297900"/>
    </source>
</evidence>
<comment type="similarity">
    <text evidence="1">Belongs to the CdaR family.</text>
</comment>
<dbReference type="Pfam" id="PF17853">
    <property type="entry name" value="GGDEF_2"/>
    <property type="match status" value="1"/>
</dbReference>
<name>A0A4Y8LPV0_9BACL</name>
<protein>
    <submittedName>
        <fullName evidence="5">PucR family transcriptional regulator</fullName>
    </submittedName>
</protein>
<dbReference type="PANTHER" id="PTHR33744:SF1">
    <property type="entry name" value="DNA-BINDING TRANSCRIPTIONAL ACTIVATOR ADER"/>
    <property type="match status" value="1"/>
</dbReference>
<dbReference type="Pfam" id="PF13556">
    <property type="entry name" value="HTH_30"/>
    <property type="match status" value="1"/>
</dbReference>
<proteinExistence type="inferred from homology"/>
<evidence type="ECO:0000313" key="5">
    <source>
        <dbReference type="EMBL" id="TFE23197.1"/>
    </source>
</evidence>
<dbReference type="Pfam" id="PF07905">
    <property type="entry name" value="PucR"/>
    <property type="match status" value="1"/>
</dbReference>
<dbReference type="Proteomes" id="UP000297900">
    <property type="component" value="Unassembled WGS sequence"/>
</dbReference>
<reference evidence="5 6" key="1">
    <citation type="submission" date="2019-03" db="EMBL/GenBank/DDBJ databases">
        <title>Cohnella endophytica sp. nov., a novel endophytic bacterium isolated from bark of Sonneratia apetala.</title>
        <authorList>
            <person name="Tuo L."/>
        </authorList>
    </citation>
    <scope>NUCLEOTIDE SEQUENCE [LARGE SCALE GENOMIC DNA]</scope>
    <source>
        <strain evidence="5 6">CCTCC AB 208254</strain>
    </source>
</reference>
<dbReference type="InterPro" id="IPR042070">
    <property type="entry name" value="PucR_C-HTH_sf"/>
</dbReference>
<sequence>MDTELILTVREALSRPLFGNAQLVAGEKGLGKQIRWVHILEITHFEELIHGQEMILTTGLGFNLDADSSVTFMEKLISQNASCLCIELGPYFEQVSPELIELADNAAFPLILFPSTVRYVDITQDLHSLIINRHHKMLQELESISREFYRLTLHSQGTANVLKLLHRSTQNQIIYRPLQGQPHFFPVMPALQQEAILRFLDERPSPSSIEEKPPQLKPTSAPELRGYHDRTLVLKPVGALEQIWAYLIMSCPRKPQEYEYLLLESASLSIAQELLRTRYIEERKLFSENMWVDELISGRLTEDRQIKDLLGPDLKGMNESSLRVCLIEIENLYGNSEFPSENERESTRLRLSLIVRSTFEKHGFRPLITLKNNRLAIIALDLKSKIPAKVRLAQALESLQDMNGGADDRFKDLRLLTGVGRSHVQLKNAYSSYQEALQALSLSSTYGKSVLFYDELGVFQLLLSLNDGKTLQTFIRHYLGPLIDHDKSKGSELLLTLKVFLDHDGSKQIAAQKLFIVRQSLYYRLEKMAELLGEDFMSVENRISIQVALRAYQLLHPDYFGSA</sequence>
<evidence type="ECO:0000259" key="3">
    <source>
        <dbReference type="Pfam" id="PF13556"/>
    </source>
</evidence>
<evidence type="ECO:0000259" key="4">
    <source>
        <dbReference type="Pfam" id="PF17853"/>
    </source>
</evidence>
<dbReference type="EMBL" id="SOMN01000037">
    <property type="protein sequence ID" value="TFE23197.1"/>
    <property type="molecule type" value="Genomic_DNA"/>
</dbReference>
<evidence type="ECO:0000256" key="1">
    <source>
        <dbReference type="ARBA" id="ARBA00006754"/>
    </source>
</evidence>
<accession>A0A4Y8LPV0</accession>
<dbReference type="PANTHER" id="PTHR33744">
    <property type="entry name" value="CARBOHYDRATE DIACID REGULATOR"/>
    <property type="match status" value="1"/>
</dbReference>
<comment type="caution">
    <text evidence="5">The sequence shown here is derived from an EMBL/GenBank/DDBJ whole genome shotgun (WGS) entry which is preliminary data.</text>
</comment>
<dbReference type="Gene3D" id="1.10.10.2840">
    <property type="entry name" value="PucR C-terminal helix-turn-helix domain"/>
    <property type="match status" value="1"/>
</dbReference>
<dbReference type="InterPro" id="IPR025736">
    <property type="entry name" value="PucR_C-HTH_dom"/>
</dbReference>
<dbReference type="InterPro" id="IPR041522">
    <property type="entry name" value="CdaR_GGDEF"/>
</dbReference>
<evidence type="ECO:0000259" key="2">
    <source>
        <dbReference type="Pfam" id="PF07905"/>
    </source>
</evidence>
<feature type="domain" description="CdaR GGDEF-like" evidence="4">
    <location>
        <begin position="323"/>
        <end position="441"/>
    </location>
</feature>